<gene>
    <name evidence="5" type="ORF">HKD39_05670</name>
</gene>
<dbReference type="InterPro" id="IPR006224">
    <property type="entry name" value="PsdUridine_synth_RluA-like_CS"/>
</dbReference>
<organism evidence="5 6">
    <name type="scientific">Nakamurella aerolata</name>
    <dbReference type="NCBI Taxonomy" id="1656892"/>
    <lineage>
        <taxon>Bacteria</taxon>
        <taxon>Bacillati</taxon>
        <taxon>Actinomycetota</taxon>
        <taxon>Actinomycetes</taxon>
        <taxon>Nakamurellales</taxon>
        <taxon>Nakamurellaceae</taxon>
        <taxon>Nakamurella</taxon>
    </lineage>
</organism>
<sequence>MFAEGRYVDDAGQVITADAPYRPGLRIWFHRDLPDEPQAPFRAEVLYRDERIVVVDKPHFLATIPRGQHIQQTVVVQLRRELQLPELVPAHRLDRATAGVLLLTADRRYRGAYQNLFRDRLVHKQYRAVAGFTPKLRLPTTVTSHIVKERGVLRAYEVPGVPPNASTLIELITAAGGVGLYRLTPETGKTHQLRLHLAGLGIGIVNDPFYPDLLDVPRDDFSRPLQLLAHTLRFTDPIDGRVREFTSRQRLQLEPARPG</sequence>
<dbReference type="InterPro" id="IPR006145">
    <property type="entry name" value="PsdUridine_synth_RsuA/RluA"/>
</dbReference>
<proteinExistence type="predicted"/>
<comment type="catalytic activity">
    <reaction evidence="1">
        <text>a uridine in RNA = a pseudouridine in RNA</text>
        <dbReference type="Rhea" id="RHEA:48348"/>
        <dbReference type="Rhea" id="RHEA-COMP:12068"/>
        <dbReference type="Rhea" id="RHEA-COMP:12069"/>
        <dbReference type="ChEBI" id="CHEBI:65314"/>
        <dbReference type="ChEBI" id="CHEBI:65315"/>
    </reaction>
</comment>
<dbReference type="EMBL" id="JABEND010000002">
    <property type="protein sequence ID" value="NNG35208.1"/>
    <property type="molecule type" value="Genomic_DNA"/>
</dbReference>
<dbReference type="GO" id="GO:0000455">
    <property type="term" value="P:enzyme-directed rRNA pseudouridine synthesis"/>
    <property type="evidence" value="ECO:0007669"/>
    <property type="project" value="TreeGrafter"/>
</dbReference>
<evidence type="ECO:0000256" key="1">
    <source>
        <dbReference type="ARBA" id="ARBA00000073"/>
    </source>
</evidence>
<dbReference type="GO" id="GO:0140098">
    <property type="term" value="F:catalytic activity, acting on RNA"/>
    <property type="evidence" value="ECO:0007669"/>
    <property type="project" value="UniProtKB-ARBA"/>
</dbReference>
<dbReference type="Pfam" id="PF00849">
    <property type="entry name" value="PseudoU_synth_2"/>
    <property type="match status" value="1"/>
</dbReference>
<keyword evidence="6" id="KW-1185">Reference proteome</keyword>
<dbReference type="InterPro" id="IPR020103">
    <property type="entry name" value="PsdUridine_synth_cat_dom_sf"/>
</dbReference>
<dbReference type="GO" id="GO:0003723">
    <property type="term" value="F:RNA binding"/>
    <property type="evidence" value="ECO:0007669"/>
    <property type="project" value="InterPro"/>
</dbReference>
<evidence type="ECO:0000313" key="5">
    <source>
        <dbReference type="EMBL" id="NNG35208.1"/>
    </source>
</evidence>
<accession>A0A849A7X6</accession>
<dbReference type="SUPFAM" id="SSF55120">
    <property type="entry name" value="Pseudouridine synthase"/>
    <property type="match status" value="1"/>
</dbReference>
<protein>
    <recommendedName>
        <fullName evidence="2">RNA pseudouridylate synthase</fullName>
    </recommendedName>
    <alternativeName>
        <fullName evidence="3">RNA-uridine isomerase</fullName>
    </alternativeName>
</protein>
<dbReference type="PANTHER" id="PTHR21600">
    <property type="entry name" value="MITOCHONDRIAL RNA PSEUDOURIDINE SYNTHASE"/>
    <property type="match status" value="1"/>
</dbReference>
<dbReference type="AlphaFoldDB" id="A0A849A7X6"/>
<dbReference type="PANTHER" id="PTHR21600:SF84">
    <property type="entry name" value="PSEUDOURIDINE SYNTHASE RSUA_RLUA-LIKE DOMAIN-CONTAINING PROTEIN"/>
    <property type="match status" value="1"/>
</dbReference>
<comment type="caution">
    <text evidence="5">The sequence shown here is derived from an EMBL/GenBank/DDBJ whole genome shotgun (WGS) entry which is preliminary data.</text>
</comment>
<evidence type="ECO:0000256" key="2">
    <source>
        <dbReference type="ARBA" id="ARBA00031870"/>
    </source>
</evidence>
<dbReference type="InterPro" id="IPR050188">
    <property type="entry name" value="RluA_PseudoU_synthase"/>
</dbReference>
<dbReference type="Proteomes" id="UP000562984">
    <property type="component" value="Unassembled WGS sequence"/>
</dbReference>
<dbReference type="PROSITE" id="PS01129">
    <property type="entry name" value="PSI_RLU"/>
    <property type="match status" value="1"/>
</dbReference>
<feature type="domain" description="Pseudouridine synthase RsuA/RluA-like" evidence="4">
    <location>
        <begin position="52"/>
        <end position="198"/>
    </location>
</feature>
<dbReference type="Gene3D" id="3.30.2350.10">
    <property type="entry name" value="Pseudouridine synthase"/>
    <property type="match status" value="1"/>
</dbReference>
<dbReference type="GO" id="GO:0009982">
    <property type="term" value="F:pseudouridine synthase activity"/>
    <property type="evidence" value="ECO:0007669"/>
    <property type="project" value="InterPro"/>
</dbReference>
<name>A0A849A7X6_9ACTN</name>
<evidence type="ECO:0000259" key="4">
    <source>
        <dbReference type="Pfam" id="PF00849"/>
    </source>
</evidence>
<evidence type="ECO:0000313" key="6">
    <source>
        <dbReference type="Proteomes" id="UP000562984"/>
    </source>
</evidence>
<reference evidence="5 6" key="1">
    <citation type="submission" date="2020-05" db="EMBL/GenBank/DDBJ databases">
        <title>Nakamurella sp. DB0629 isolated from air conditioner.</title>
        <authorList>
            <person name="Kim D.H."/>
            <person name="Kim D.-U."/>
        </authorList>
    </citation>
    <scope>NUCLEOTIDE SEQUENCE [LARGE SCALE GENOMIC DNA]</scope>
    <source>
        <strain evidence="5 6">DB0629</strain>
    </source>
</reference>
<evidence type="ECO:0000256" key="3">
    <source>
        <dbReference type="ARBA" id="ARBA00033164"/>
    </source>
</evidence>